<evidence type="ECO:0000313" key="3">
    <source>
        <dbReference type="Proteomes" id="UP001215598"/>
    </source>
</evidence>
<feature type="region of interest" description="Disordered" evidence="1">
    <location>
        <begin position="199"/>
        <end position="298"/>
    </location>
</feature>
<dbReference type="EMBL" id="JARKIB010000310">
    <property type="protein sequence ID" value="KAJ7715347.1"/>
    <property type="molecule type" value="Genomic_DNA"/>
</dbReference>
<evidence type="ECO:0000313" key="2">
    <source>
        <dbReference type="EMBL" id="KAJ7715347.1"/>
    </source>
</evidence>
<gene>
    <name evidence="2" type="ORF">B0H16DRAFT_1742057</name>
</gene>
<protein>
    <submittedName>
        <fullName evidence="2">Uncharacterized protein</fullName>
    </submittedName>
</protein>
<dbReference type="Proteomes" id="UP001215598">
    <property type="component" value="Unassembled WGS sequence"/>
</dbReference>
<accession>A0AAD7MG49</accession>
<keyword evidence="3" id="KW-1185">Reference proteome</keyword>
<evidence type="ECO:0000256" key="1">
    <source>
        <dbReference type="SAM" id="MobiDB-lite"/>
    </source>
</evidence>
<feature type="compositionally biased region" description="Basic and acidic residues" evidence="1">
    <location>
        <begin position="205"/>
        <end position="214"/>
    </location>
</feature>
<dbReference type="AlphaFoldDB" id="A0AAD7MG49"/>
<feature type="region of interest" description="Disordered" evidence="1">
    <location>
        <begin position="1"/>
        <end position="76"/>
    </location>
</feature>
<name>A0AAD7MG49_9AGAR</name>
<proteinExistence type="predicted"/>
<organism evidence="2 3">
    <name type="scientific">Mycena metata</name>
    <dbReference type="NCBI Taxonomy" id="1033252"/>
    <lineage>
        <taxon>Eukaryota</taxon>
        <taxon>Fungi</taxon>
        <taxon>Dikarya</taxon>
        <taxon>Basidiomycota</taxon>
        <taxon>Agaricomycotina</taxon>
        <taxon>Agaricomycetes</taxon>
        <taxon>Agaricomycetidae</taxon>
        <taxon>Agaricales</taxon>
        <taxon>Marasmiineae</taxon>
        <taxon>Mycenaceae</taxon>
        <taxon>Mycena</taxon>
    </lineage>
</organism>
<reference evidence="2" key="1">
    <citation type="submission" date="2023-03" db="EMBL/GenBank/DDBJ databases">
        <title>Massive genome expansion in bonnet fungi (Mycena s.s.) driven by repeated elements and novel gene families across ecological guilds.</title>
        <authorList>
            <consortium name="Lawrence Berkeley National Laboratory"/>
            <person name="Harder C.B."/>
            <person name="Miyauchi S."/>
            <person name="Viragh M."/>
            <person name="Kuo A."/>
            <person name="Thoen E."/>
            <person name="Andreopoulos B."/>
            <person name="Lu D."/>
            <person name="Skrede I."/>
            <person name="Drula E."/>
            <person name="Henrissat B."/>
            <person name="Morin E."/>
            <person name="Kohler A."/>
            <person name="Barry K."/>
            <person name="LaButti K."/>
            <person name="Morin E."/>
            <person name="Salamov A."/>
            <person name="Lipzen A."/>
            <person name="Mereny Z."/>
            <person name="Hegedus B."/>
            <person name="Baldrian P."/>
            <person name="Stursova M."/>
            <person name="Weitz H."/>
            <person name="Taylor A."/>
            <person name="Grigoriev I.V."/>
            <person name="Nagy L.G."/>
            <person name="Martin F."/>
            <person name="Kauserud H."/>
        </authorList>
    </citation>
    <scope>NUCLEOTIDE SEQUENCE</scope>
    <source>
        <strain evidence="2">CBHHK182m</strain>
    </source>
</reference>
<feature type="compositionally biased region" description="Basic residues" evidence="1">
    <location>
        <begin position="19"/>
        <end position="28"/>
    </location>
</feature>
<comment type="caution">
    <text evidence="2">The sequence shown here is derived from an EMBL/GenBank/DDBJ whole genome shotgun (WGS) entry which is preliminary data.</text>
</comment>
<sequence>MLDPRSSIGGATEWMNGRRPPRIKKTTRAPRPAALRFTQRAARSRPRHDTAPTLRPPWLVPPDESKGGGGRRSKIPPAVPASICASCSALRSAAAGAAHQNPRPLRRASIWGARRALRVARSTDTPPINLPHISPPLFPPIEAWCASPSARPKSPPRLDLRRRARENTILFTLCKPPPPSMAPLGRCLRLGGLPSKLRPPPALRFDSRRARGGYDAHGLSAPPTPPQSPLDRWVRIKKPARQKTFPARRAAPRLLGSALRPGARNDTSPTLARRGRYRQTKGRAAADGGEKPRPPCRASICGAGSVLLRATIRHHSCSSLPQPPAYGPR</sequence>